<dbReference type="EMBL" id="ADHJ01000034">
    <property type="protein sequence ID" value="EFU40443.1"/>
    <property type="molecule type" value="Genomic_DNA"/>
</dbReference>
<dbReference type="RefSeq" id="WP_006210673.1">
    <property type="nucleotide sequence ID" value="NZ_ADHJ01000034.1"/>
</dbReference>
<proteinExistence type="predicted"/>
<dbReference type="Proteomes" id="UP000003094">
    <property type="component" value="Unassembled WGS sequence"/>
</dbReference>
<dbReference type="KEGG" id="pvo:PVOR_19214"/>
<gene>
    <name evidence="1" type="ORF">PVOR_19214</name>
</gene>
<comment type="caution">
    <text evidence="1">The sequence shown here is derived from an EMBL/GenBank/DDBJ whole genome shotgun (WGS) entry which is preliminary data.</text>
</comment>
<name>A0A2R9SSV3_9BACL</name>
<dbReference type="AlphaFoldDB" id="A0A2R9SSV3"/>
<protein>
    <submittedName>
        <fullName evidence="1">Uncharacterized protein</fullName>
    </submittedName>
</protein>
<sequence length="88" mass="10568">MIWINTNQIKDHIAASAEAICVMKDNTIIHEWYSGFHHFHKSARKVDEYSQFNERRRCWTITSESGQQESGSRQNFRLKKSRNYLNYE</sequence>
<evidence type="ECO:0000313" key="1">
    <source>
        <dbReference type="EMBL" id="EFU40443.1"/>
    </source>
</evidence>
<organism evidence="1 2">
    <name type="scientific">Paenibacillus vortex V453</name>
    <dbReference type="NCBI Taxonomy" id="715225"/>
    <lineage>
        <taxon>Bacteria</taxon>
        <taxon>Bacillati</taxon>
        <taxon>Bacillota</taxon>
        <taxon>Bacilli</taxon>
        <taxon>Bacillales</taxon>
        <taxon>Paenibacillaceae</taxon>
        <taxon>Paenibacillus</taxon>
    </lineage>
</organism>
<accession>A0A2R9SSV3</accession>
<reference evidence="1 2" key="1">
    <citation type="journal article" date="2010" name="BMC Genomics">
        <title>Genome sequence of the pattern forming Paenibacillus vortex bacterium reveals potential for thriving in complex environments.</title>
        <authorList>
            <person name="Sirota-Madi A."/>
            <person name="Olender T."/>
            <person name="Helman Y."/>
            <person name="Ingham C."/>
            <person name="Brainis I."/>
            <person name="Roth D."/>
            <person name="Hagi E."/>
            <person name="Brodsky L."/>
            <person name="Leshkowitz D."/>
            <person name="Galatenko V."/>
            <person name="Nikolaev V."/>
            <person name="Mugasimangalam R.C."/>
            <person name="Bransburg-Zabary S."/>
            <person name="Gutnick D.L."/>
            <person name="Lancet D."/>
            <person name="Ben-Jacob E."/>
        </authorList>
    </citation>
    <scope>NUCLEOTIDE SEQUENCE [LARGE SCALE GENOMIC DNA]</scope>
    <source>
        <strain evidence="1 2">V453</strain>
    </source>
</reference>
<evidence type="ECO:0000313" key="2">
    <source>
        <dbReference type="Proteomes" id="UP000003094"/>
    </source>
</evidence>
<keyword evidence="2" id="KW-1185">Reference proteome</keyword>